<dbReference type="InterPro" id="IPR051831">
    <property type="entry name" value="Bromodomain_contain_prot"/>
</dbReference>
<dbReference type="CDD" id="cd04369">
    <property type="entry name" value="Bromodomain"/>
    <property type="match status" value="1"/>
</dbReference>
<dbReference type="SUPFAM" id="SSF47370">
    <property type="entry name" value="Bromodomain"/>
    <property type="match status" value="1"/>
</dbReference>
<feature type="domain" description="Bromo" evidence="4">
    <location>
        <begin position="239"/>
        <end position="309"/>
    </location>
</feature>
<feature type="compositionally biased region" description="Polar residues" evidence="3">
    <location>
        <begin position="769"/>
        <end position="790"/>
    </location>
</feature>
<name>A0A5D2QX24_GOSTO</name>
<feature type="region of interest" description="Disordered" evidence="3">
    <location>
        <begin position="746"/>
        <end position="796"/>
    </location>
</feature>
<evidence type="ECO:0000256" key="1">
    <source>
        <dbReference type="ARBA" id="ARBA00023117"/>
    </source>
</evidence>
<dbReference type="Proteomes" id="UP000322667">
    <property type="component" value="Chromosome A04"/>
</dbReference>
<evidence type="ECO:0000259" key="4">
    <source>
        <dbReference type="PROSITE" id="PS50014"/>
    </source>
</evidence>
<evidence type="ECO:0000313" key="5">
    <source>
        <dbReference type="EMBL" id="TYI31890.1"/>
    </source>
</evidence>
<feature type="region of interest" description="Disordered" evidence="3">
    <location>
        <begin position="575"/>
        <end position="617"/>
    </location>
</feature>
<dbReference type="Pfam" id="PF00439">
    <property type="entry name" value="Bromodomain"/>
    <property type="match status" value="1"/>
</dbReference>
<gene>
    <name evidence="5" type="ORF">ES332_A04G017700v1</name>
</gene>
<feature type="compositionally biased region" description="Polar residues" evidence="3">
    <location>
        <begin position="594"/>
        <end position="610"/>
    </location>
</feature>
<feature type="region of interest" description="Disordered" evidence="3">
    <location>
        <begin position="23"/>
        <end position="50"/>
    </location>
</feature>
<feature type="compositionally biased region" description="Acidic residues" evidence="3">
    <location>
        <begin position="168"/>
        <end position="191"/>
    </location>
</feature>
<dbReference type="InterPro" id="IPR001487">
    <property type="entry name" value="Bromodomain"/>
</dbReference>
<reference evidence="5 6" key="1">
    <citation type="submission" date="2019-07" db="EMBL/GenBank/DDBJ databases">
        <title>WGS assembly of Gossypium tomentosum.</title>
        <authorList>
            <person name="Chen Z.J."/>
            <person name="Sreedasyam A."/>
            <person name="Ando A."/>
            <person name="Song Q."/>
            <person name="De L."/>
            <person name="Hulse-Kemp A."/>
            <person name="Ding M."/>
            <person name="Ye W."/>
            <person name="Kirkbride R."/>
            <person name="Jenkins J."/>
            <person name="Plott C."/>
            <person name="Lovell J."/>
            <person name="Lin Y.-M."/>
            <person name="Vaughn R."/>
            <person name="Liu B."/>
            <person name="Li W."/>
            <person name="Simpson S."/>
            <person name="Scheffler B."/>
            <person name="Saski C."/>
            <person name="Grover C."/>
            <person name="Hu G."/>
            <person name="Conover J."/>
            <person name="Carlson J."/>
            <person name="Shu S."/>
            <person name="Boston L."/>
            <person name="Williams M."/>
            <person name="Peterson D."/>
            <person name="Mcgee K."/>
            <person name="Jones D."/>
            <person name="Wendel J."/>
            <person name="Stelly D."/>
            <person name="Grimwood J."/>
            <person name="Schmutz J."/>
        </authorList>
    </citation>
    <scope>NUCLEOTIDE SEQUENCE [LARGE SCALE GENOMIC DNA]</scope>
    <source>
        <strain evidence="5">7179.01</strain>
    </source>
</reference>
<dbReference type="PROSITE" id="PS00633">
    <property type="entry name" value="BROMODOMAIN_1"/>
    <property type="match status" value="1"/>
</dbReference>
<dbReference type="InterPro" id="IPR018359">
    <property type="entry name" value="Bromodomain_CS"/>
</dbReference>
<dbReference type="Gene3D" id="1.20.920.10">
    <property type="entry name" value="Bromodomain-like"/>
    <property type="match status" value="1"/>
</dbReference>
<keyword evidence="1 2" id="KW-0103">Bromodomain</keyword>
<accession>A0A5D2QX24</accession>
<dbReference type="PRINTS" id="PR00503">
    <property type="entry name" value="BROMODOMAIN"/>
</dbReference>
<proteinExistence type="predicted"/>
<feature type="compositionally biased region" description="Acidic residues" evidence="3">
    <location>
        <begin position="134"/>
        <end position="150"/>
    </location>
</feature>
<feature type="region of interest" description="Disordered" evidence="3">
    <location>
        <begin position="97"/>
        <end position="225"/>
    </location>
</feature>
<evidence type="ECO:0000313" key="6">
    <source>
        <dbReference type="Proteomes" id="UP000322667"/>
    </source>
</evidence>
<dbReference type="SMART" id="SM00297">
    <property type="entry name" value="BROMO"/>
    <property type="match status" value="1"/>
</dbReference>
<dbReference type="PANTHER" id="PTHR22881:SF42">
    <property type="entry name" value="DNA-BINDING BROMODOMAIN-CONTAINING PROTEIN"/>
    <property type="match status" value="1"/>
</dbReference>
<sequence>MRERGGCVRVFFLREKRCKEMGQIVKRKKKGRPSKADLAKRGSSPAAATELELRRSHRRRNVRYNIDYDDYLDEDFEEEDEEEERRREKKLKLILKLNQGLEAEPPSPVSLPPSRGRGVVSSSAARGRRTAKEEVEEEEEDEDEEEEEEESERRKRKIKKRRINVSDGVDDEDEEEEDRQVDDDEDDDDDGRVDVDAEMRGRKGESKGQDSVPGTPSDPPSAVPLPDKKILELILDKLQKKDTYGVYAEPVDPEELPDYHDLIEHPMDFATVRKKLANGSYSTLEQFESDVFLICSNAMQYNAPDTVYHKQARSIQELAMKKFEKLRIDVDRSEKDSKIEQKTKSNFLAKKQTRKPLYLTTQEPVGSDFSSGAILATSGDILNTSIAIQANACGRPSHTDVLVDGNSSVPDYNREKTEELSSGKGLLSKFGRRTTALDDNRRATYNISNQPVVRSDSIFTTFEAEIKQLVAVGLQAELSYARSLARFAATLGPVAWKVASRRIEQALPVGCKFGRGWVGEYEPLPTPVLTFETRAPKESALFTKLQHAADVHPRKDDATHRTTPVPATDVRKDVGTYRTPVPAKPHPLDVPVSESKSSSFCPANGSTSEGRPSLFTPPAMPSVPPIRRDESSNAAAVAARAWMSIGAGAFKEANENSGTLKGKISADSLYNPARELHPQAPQVRGQFPLSAGMHFQPQPEKNNFPLHGFPPQHVRMMNEAQFQNRPMVFPQLVATDLSRFQVQPHWQGLSPRAQPRQKQDSLPPDLNIGFQSPGSPVKQSSGVLVDSQQPDLALQL</sequence>
<feature type="compositionally biased region" description="Basic and acidic residues" evidence="3">
    <location>
        <begin position="192"/>
        <end position="208"/>
    </location>
</feature>
<organism evidence="5 6">
    <name type="scientific">Gossypium tomentosum</name>
    <name type="common">Hawaiian cotton</name>
    <name type="synonym">Gossypium sandvicense</name>
    <dbReference type="NCBI Taxonomy" id="34277"/>
    <lineage>
        <taxon>Eukaryota</taxon>
        <taxon>Viridiplantae</taxon>
        <taxon>Streptophyta</taxon>
        <taxon>Embryophyta</taxon>
        <taxon>Tracheophyta</taxon>
        <taxon>Spermatophyta</taxon>
        <taxon>Magnoliopsida</taxon>
        <taxon>eudicotyledons</taxon>
        <taxon>Gunneridae</taxon>
        <taxon>Pentapetalae</taxon>
        <taxon>rosids</taxon>
        <taxon>malvids</taxon>
        <taxon>Malvales</taxon>
        <taxon>Malvaceae</taxon>
        <taxon>Malvoideae</taxon>
        <taxon>Gossypium</taxon>
    </lineage>
</organism>
<evidence type="ECO:0000256" key="2">
    <source>
        <dbReference type="PROSITE-ProRule" id="PRU00035"/>
    </source>
</evidence>
<feature type="compositionally biased region" description="Basic residues" evidence="3">
    <location>
        <begin position="154"/>
        <end position="163"/>
    </location>
</feature>
<dbReference type="AlphaFoldDB" id="A0A5D2QX24"/>
<protein>
    <recommendedName>
        <fullName evidence="4">Bromo domain-containing protein</fullName>
    </recommendedName>
</protein>
<dbReference type="InterPro" id="IPR036427">
    <property type="entry name" value="Bromodomain-like_sf"/>
</dbReference>
<evidence type="ECO:0000256" key="3">
    <source>
        <dbReference type="SAM" id="MobiDB-lite"/>
    </source>
</evidence>
<keyword evidence="6" id="KW-1185">Reference proteome</keyword>
<dbReference type="PANTHER" id="PTHR22881">
    <property type="entry name" value="BROMODOMAIN CONTAINING PROTEIN"/>
    <property type="match status" value="1"/>
</dbReference>
<dbReference type="EMBL" id="CM017613">
    <property type="protein sequence ID" value="TYI31890.1"/>
    <property type="molecule type" value="Genomic_DNA"/>
</dbReference>
<dbReference type="PROSITE" id="PS50014">
    <property type="entry name" value="BROMODOMAIN_2"/>
    <property type="match status" value="1"/>
</dbReference>